<dbReference type="SUPFAM" id="SSF53613">
    <property type="entry name" value="Ribokinase-like"/>
    <property type="match status" value="1"/>
</dbReference>
<evidence type="ECO:0000259" key="3">
    <source>
        <dbReference type="Pfam" id="PF00294"/>
    </source>
</evidence>
<organism evidence="4 5">
    <name type="scientific">Pelagibacterium lentulum</name>
    <dbReference type="NCBI Taxonomy" id="2029865"/>
    <lineage>
        <taxon>Bacteria</taxon>
        <taxon>Pseudomonadati</taxon>
        <taxon>Pseudomonadota</taxon>
        <taxon>Alphaproteobacteria</taxon>
        <taxon>Hyphomicrobiales</taxon>
        <taxon>Devosiaceae</taxon>
        <taxon>Pelagibacterium</taxon>
    </lineage>
</organism>
<keyword evidence="5" id="KW-1185">Reference proteome</keyword>
<gene>
    <name evidence="4" type="ORF">GCM10011499_17820</name>
</gene>
<dbReference type="InterPro" id="IPR029056">
    <property type="entry name" value="Ribokinase-like"/>
</dbReference>
<proteinExistence type="predicted"/>
<reference evidence="4 5" key="1">
    <citation type="journal article" date="2014" name="Int. J. Syst. Evol. Microbiol.">
        <title>Complete genome sequence of Corynebacterium casei LMG S-19264T (=DSM 44701T), isolated from a smear-ripened cheese.</title>
        <authorList>
            <consortium name="US DOE Joint Genome Institute (JGI-PGF)"/>
            <person name="Walter F."/>
            <person name="Albersmeier A."/>
            <person name="Kalinowski J."/>
            <person name="Ruckert C."/>
        </authorList>
    </citation>
    <scope>NUCLEOTIDE SEQUENCE [LARGE SCALE GENOMIC DNA]</scope>
    <source>
        <strain evidence="4 5">CGMCC 1.15896</strain>
    </source>
</reference>
<evidence type="ECO:0000256" key="2">
    <source>
        <dbReference type="ARBA" id="ARBA00022777"/>
    </source>
</evidence>
<keyword evidence="1" id="KW-0808">Transferase</keyword>
<dbReference type="PROSITE" id="PS00584">
    <property type="entry name" value="PFKB_KINASES_2"/>
    <property type="match status" value="1"/>
</dbReference>
<comment type="caution">
    <text evidence="4">The sequence shown here is derived from an EMBL/GenBank/DDBJ whole genome shotgun (WGS) entry which is preliminary data.</text>
</comment>
<protein>
    <recommendedName>
        <fullName evidence="3">Carbohydrate kinase PfkB domain-containing protein</fullName>
    </recommendedName>
</protein>
<dbReference type="Proteomes" id="UP000596977">
    <property type="component" value="Unassembled WGS sequence"/>
</dbReference>
<feature type="domain" description="Carbohydrate kinase PfkB" evidence="3">
    <location>
        <begin position="25"/>
        <end position="119"/>
    </location>
</feature>
<dbReference type="InterPro" id="IPR002173">
    <property type="entry name" value="Carboh/pur_kinase_PfkB_CS"/>
</dbReference>
<evidence type="ECO:0000256" key="1">
    <source>
        <dbReference type="ARBA" id="ARBA00022679"/>
    </source>
</evidence>
<dbReference type="EMBL" id="BMKB01000002">
    <property type="protein sequence ID" value="GGA48350.1"/>
    <property type="molecule type" value="Genomic_DNA"/>
</dbReference>
<dbReference type="GO" id="GO:0016301">
    <property type="term" value="F:kinase activity"/>
    <property type="evidence" value="ECO:0007669"/>
    <property type="project" value="UniProtKB-KW"/>
</dbReference>
<keyword evidence="2" id="KW-0418">Kinase</keyword>
<accession>A0A916RBT6</accession>
<sequence length="127" mass="13699">MKLSDEDLVYLDPCVSIDAFINDRLEQGVKLVVLTRGERGVLLQTVADRIVLKAQPCVVKDTIGAGDSFHGALLSELENRGLLNKAALGALKKHDLETIGEFATRAAAITCSRDGADPPWASEVRIL</sequence>
<dbReference type="Gene3D" id="3.40.1190.20">
    <property type="match status" value="1"/>
</dbReference>
<dbReference type="PANTHER" id="PTHR10584">
    <property type="entry name" value="SUGAR KINASE"/>
    <property type="match status" value="1"/>
</dbReference>
<name>A0A916RBT6_9HYPH</name>
<evidence type="ECO:0000313" key="4">
    <source>
        <dbReference type="EMBL" id="GGA48350.1"/>
    </source>
</evidence>
<evidence type="ECO:0000313" key="5">
    <source>
        <dbReference type="Proteomes" id="UP000596977"/>
    </source>
</evidence>
<dbReference type="InterPro" id="IPR011611">
    <property type="entry name" value="PfkB_dom"/>
</dbReference>
<dbReference type="Pfam" id="PF00294">
    <property type="entry name" value="PfkB"/>
    <property type="match status" value="1"/>
</dbReference>
<dbReference type="AlphaFoldDB" id="A0A916RBT6"/>
<dbReference type="PANTHER" id="PTHR10584:SF166">
    <property type="entry name" value="RIBOKINASE"/>
    <property type="match status" value="1"/>
</dbReference>